<dbReference type="PANTHER" id="PTHR35871:SF1">
    <property type="entry name" value="CXC1-LIKE CYSTEINE CLUSTER ASSOCIATED WITH KDZ TRANSPOSASES DOMAIN-CONTAINING PROTEIN"/>
    <property type="match status" value="1"/>
</dbReference>
<evidence type="ECO:0000313" key="2">
    <source>
        <dbReference type="Proteomes" id="UP001150217"/>
    </source>
</evidence>
<proteinExistence type="predicted"/>
<evidence type="ECO:0000313" key="1">
    <source>
        <dbReference type="EMBL" id="KAJ4498847.1"/>
    </source>
</evidence>
<reference evidence="1" key="1">
    <citation type="submission" date="2022-08" db="EMBL/GenBank/DDBJ databases">
        <title>A Global Phylogenomic Analysis of the Shiitake Genus Lentinula.</title>
        <authorList>
            <consortium name="DOE Joint Genome Institute"/>
            <person name="Sierra-Patev S."/>
            <person name="Min B."/>
            <person name="Naranjo-Ortiz M."/>
            <person name="Looney B."/>
            <person name="Konkel Z."/>
            <person name="Slot J.C."/>
            <person name="Sakamoto Y."/>
            <person name="Steenwyk J.L."/>
            <person name="Rokas A."/>
            <person name="Carro J."/>
            <person name="Camarero S."/>
            <person name="Ferreira P."/>
            <person name="Molpeceres G."/>
            <person name="Ruiz-Duenas F.J."/>
            <person name="Serrano A."/>
            <person name="Henrissat B."/>
            <person name="Drula E."/>
            <person name="Hughes K.W."/>
            <person name="Mata J.L."/>
            <person name="Ishikawa N.K."/>
            <person name="Vargas-Isla R."/>
            <person name="Ushijima S."/>
            <person name="Smith C.A."/>
            <person name="Ahrendt S."/>
            <person name="Andreopoulos W."/>
            <person name="He G."/>
            <person name="Labutti K."/>
            <person name="Lipzen A."/>
            <person name="Ng V."/>
            <person name="Riley R."/>
            <person name="Sandor L."/>
            <person name="Barry K."/>
            <person name="Martinez A.T."/>
            <person name="Xiao Y."/>
            <person name="Gibbons J.G."/>
            <person name="Terashima K."/>
            <person name="Grigoriev I.V."/>
            <person name="Hibbett D.S."/>
        </authorList>
    </citation>
    <scope>NUCLEOTIDE SEQUENCE</scope>
    <source>
        <strain evidence="1">RHP3577 ss4</strain>
    </source>
</reference>
<protein>
    <submittedName>
        <fullName evidence="1">Uncharacterized protein</fullName>
    </submittedName>
</protein>
<accession>A0ABQ8VR75</accession>
<keyword evidence="2" id="KW-1185">Reference proteome</keyword>
<organism evidence="1 2">
    <name type="scientific">Lentinula lateritia</name>
    <dbReference type="NCBI Taxonomy" id="40482"/>
    <lineage>
        <taxon>Eukaryota</taxon>
        <taxon>Fungi</taxon>
        <taxon>Dikarya</taxon>
        <taxon>Basidiomycota</taxon>
        <taxon>Agaricomycotina</taxon>
        <taxon>Agaricomycetes</taxon>
        <taxon>Agaricomycetidae</taxon>
        <taxon>Agaricales</taxon>
        <taxon>Marasmiineae</taxon>
        <taxon>Omphalotaceae</taxon>
        <taxon>Lentinula</taxon>
    </lineage>
</organism>
<dbReference type="EMBL" id="JANVFT010000013">
    <property type="protein sequence ID" value="KAJ4498847.1"/>
    <property type="molecule type" value="Genomic_DNA"/>
</dbReference>
<sequence>MALEALHHLQTVLRPAVSGKQKRCKDPKINSWSKTHLIEVKHMLNLFTTVGSHTYGKWQQSSVQASIALKKTHTTTSSPASQIHTRNCKVSVTNIQGPKVDSRNVNPYGAWAKSILETHPALKVEVMNHLLSVGKYVQAHDIVTFLNRDDVKGSADNVEEVVDEIIAAGRRIVVWFHNESIFYAHDRRKAQWVPDGASPEPYAKGEGLSLMVADFVSADYGWLWSKDGKESARVIFRPGKNRDGYFDNNDILAQTQKAMGILLRDYSDKDHVFIFDNATAHLKRAEDALSACKMPKFMPKEGMNWGVEVTMKASDGSIVYDEKGKPRKMKIRMCNGKFLDGRTQEFYFPKGHPRAGIFKGMAQILRERGYTDAHALRAECPKFKCDPLAEGRCCCRRLLFNEPDFATGLSLLEILCKERNFQCWGAAKRTYCLMPSSSKEEDLQHNMIASLDAIELIRMRGFARRSRRFMDAYHRGLSGKQAAWAGKMYHGHRVLPDSPMKDMEVANLQ</sequence>
<name>A0ABQ8VR75_9AGAR</name>
<dbReference type="PANTHER" id="PTHR35871">
    <property type="entry name" value="EXPRESSED PROTEIN"/>
    <property type="match status" value="1"/>
</dbReference>
<dbReference type="Proteomes" id="UP001150217">
    <property type="component" value="Unassembled WGS sequence"/>
</dbReference>
<gene>
    <name evidence="1" type="ORF">C8R41DRAFT_915934</name>
</gene>
<comment type="caution">
    <text evidence="1">The sequence shown here is derived from an EMBL/GenBank/DDBJ whole genome shotgun (WGS) entry which is preliminary data.</text>
</comment>